<protein>
    <recommendedName>
        <fullName evidence="4">Secreted protein</fullName>
    </recommendedName>
</protein>
<feature type="region of interest" description="Disordered" evidence="1">
    <location>
        <begin position="34"/>
        <end position="69"/>
    </location>
</feature>
<organism evidence="2 3">
    <name type="scientific">Azospirillum isscasi</name>
    <dbReference type="NCBI Taxonomy" id="3053926"/>
    <lineage>
        <taxon>Bacteria</taxon>
        <taxon>Pseudomonadati</taxon>
        <taxon>Pseudomonadota</taxon>
        <taxon>Alphaproteobacteria</taxon>
        <taxon>Rhodospirillales</taxon>
        <taxon>Azospirillaceae</taxon>
        <taxon>Azospirillum</taxon>
    </lineage>
</organism>
<evidence type="ECO:0008006" key="4">
    <source>
        <dbReference type="Google" id="ProtNLM"/>
    </source>
</evidence>
<sequence length="69" mass="7420">MVLIVILVTAVLAVFRLRIAVGRGIGLRRDHLMGHSGGGGYGHGEAAPADEEETEQHSRQETSETHACR</sequence>
<evidence type="ECO:0000256" key="1">
    <source>
        <dbReference type="SAM" id="MobiDB-lite"/>
    </source>
</evidence>
<proteinExistence type="predicted"/>
<reference evidence="2 3" key="1">
    <citation type="submission" date="2023-06" db="EMBL/GenBank/DDBJ databases">
        <title>Azospirillum isscasensis sp.nov, a bacterium isolated from rhizosphere soil of rice.</title>
        <authorList>
            <person name="Wang H."/>
        </authorList>
    </citation>
    <scope>NUCLEOTIDE SEQUENCE [LARGE SCALE GENOMIC DNA]</scope>
    <source>
        <strain evidence="2 3">C340-1</strain>
    </source>
</reference>
<accession>A0ABU0WGN9</accession>
<dbReference type="Proteomes" id="UP001227317">
    <property type="component" value="Unassembled WGS sequence"/>
</dbReference>
<name>A0ABU0WGN9_9PROT</name>
<dbReference type="RefSeq" id="WP_306705201.1">
    <property type="nucleotide sequence ID" value="NZ_JAUJFI010000030.1"/>
</dbReference>
<gene>
    <name evidence="2" type="ORF">QSG27_08790</name>
</gene>
<comment type="caution">
    <text evidence="2">The sequence shown here is derived from an EMBL/GenBank/DDBJ whole genome shotgun (WGS) entry which is preliminary data.</text>
</comment>
<feature type="compositionally biased region" description="Basic and acidic residues" evidence="1">
    <location>
        <begin position="55"/>
        <end position="69"/>
    </location>
</feature>
<dbReference type="EMBL" id="JAUJFI010000030">
    <property type="protein sequence ID" value="MDQ2102784.1"/>
    <property type="molecule type" value="Genomic_DNA"/>
</dbReference>
<evidence type="ECO:0000313" key="3">
    <source>
        <dbReference type="Proteomes" id="UP001227317"/>
    </source>
</evidence>
<keyword evidence="3" id="KW-1185">Reference proteome</keyword>
<evidence type="ECO:0000313" key="2">
    <source>
        <dbReference type="EMBL" id="MDQ2102784.1"/>
    </source>
</evidence>